<organism evidence="3 4">
    <name type="scientific">Cupriavidus pampae</name>
    <dbReference type="NCBI Taxonomy" id="659251"/>
    <lineage>
        <taxon>Bacteria</taxon>
        <taxon>Pseudomonadati</taxon>
        <taxon>Pseudomonadota</taxon>
        <taxon>Betaproteobacteria</taxon>
        <taxon>Burkholderiales</taxon>
        <taxon>Burkholderiaceae</taxon>
        <taxon>Cupriavidus</taxon>
    </lineage>
</organism>
<proteinExistence type="predicted"/>
<comment type="caution">
    <text evidence="3">The sequence shown here is derived from an EMBL/GenBank/DDBJ whole genome shotgun (WGS) entry which is preliminary data.</text>
</comment>
<dbReference type="RefSeq" id="WP_223994183.1">
    <property type="nucleotide sequence ID" value="NZ_CAJZAG010000012.1"/>
</dbReference>
<dbReference type="PROSITE" id="PS50880">
    <property type="entry name" value="TOPRIM"/>
    <property type="match status" value="1"/>
</dbReference>
<sequence>MKTLVLVEASGKTELLARRLREMRHTVQVLATVGHLCDNPKSLRPIALDPQLREMAYGLREDRAALFKKIADAAAMADQIILAMDDDQEGDVIAHDLATLLPDEQSKMRRVRLGSLGADELRAAFASAKAIDPAAAWPGMCRRIVDRAIGSAYTVIAEGATIPVGRVQSGMLDAVARSAPQIGTYRIPLQVSDGRTFMAEVPVSSDAGIEAMRRAEAALAAGAGKILGQEERERPASLPWSHEEAVEAIALRLHVDIDVAANALQEAFERGLVSYPRARAKAFTPDGVEIGARLAHYNRCAFAGDQVPSRPRTGAQGLPHEAPRPMEEEVLIGRTLNMLDAAESVQVLLARNLIQCGQTVRETRLRVAAADAELEFCYTARPPMRNWKDKAAKPGYEALPLDVALLRHMRMAGLGRASTLVKHVTTMLARNVVEQGGAGIRLTEKGEQWLAHARRAGLSADVSVAIEARLEKPMKDVHRTAREILREHGLLGQVDTMIAKHAPKRQEHAPGMALD</sequence>
<dbReference type="PANTHER" id="PTHR42785">
    <property type="entry name" value="DNA TOPOISOMERASE, TYPE IA, CORE"/>
    <property type="match status" value="1"/>
</dbReference>
<reference evidence="3 4" key="1">
    <citation type="submission" date="2021-08" db="EMBL/GenBank/DDBJ databases">
        <authorList>
            <person name="Peeters C."/>
        </authorList>
    </citation>
    <scope>NUCLEOTIDE SEQUENCE [LARGE SCALE GENOMIC DNA]</scope>
    <source>
        <strain evidence="3 4">LMG 32289</strain>
    </source>
</reference>
<dbReference type="PANTHER" id="PTHR42785:SF1">
    <property type="entry name" value="DNA TOPOISOMERASE"/>
    <property type="match status" value="1"/>
</dbReference>
<gene>
    <name evidence="3" type="primary">topA</name>
    <name evidence="3" type="ORF">LMG32289_05536</name>
</gene>
<name>A0ABM8XUS1_9BURK</name>
<dbReference type="Gene3D" id="1.10.290.10">
    <property type="entry name" value="Topoisomerase I, domain 4"/>
    <property type="match status" value="1"/>
</dbReference>
<protein>
    <submittedName>
        <fullName evidence="3">DNA topoisomerase 1</fullName>
        <ecNumber evidence="3">5.6.2.1</ecNumber>
    </submittedName>
</protein>
<keyword evidence="1 3" id="KW-0413">Isomerase</keyword>
<dbReference type="SUPFAM" id="SSF56712">
    <property type="entry name" value="Prokaryotic type I DNA topoisomerase"/>
    <property type="match status" value="1"/>
</dbReference>
<keyword evidence="4" id="KW-1185">Reference proteome</keyword>
<dbReference type="GO" id="GO:0003917">
    <property type="term" value="F:DNA topoisomerase type I (single strand cut, ATP-independent) activity"/>
    <property type="evidence" value="ECO:0007669"/>
    <property type="project" value="UniProtKB-EC"/>
</dbReference>
<dbReference type="Gene3D" id="3.40.50.140">
    <property type="match status" value="1"/>
</dbReference>
<dbReference type="InterPro" id="IPR013826">
    <property type="entry name" value="Topo_IA_cen_sub3"/>
</dbReference>
<evidence type="ECO:0000256" key="1">
    <source>
        <dbReference type="ARBA" id="ARBA00023235"/>
    </source>
</evidence>
<evidence type="ECO:0000313" key="4">
    <source>
        <dbReference type="Proteomes" id="UP000706525"/>
    </source>
</evidence>
<dbReference type="InterPro" id="IPR013497">
    <property type="entry name" value="Topo_IA_cen"/>
</dbReference>
<feature type="domain" description="Toprim" evidence="2">
    <location>
        <begin position="2"/>
        <end position="116"/>
    </location>
</feature>
<dbReference type="Gene3D" id="1.10.460.10">
    <property type="entry name" value="Topoisomerase I, domain 2"/>
    <property type="match status" value="2"/>
</dbReference>
<accession>A0ABM8XUS1</accession>
<dbReference type="PRINTS" id="PR00417">
    <property type="entry name" value="PRTPISMRASEI"/>
</dbReference>
<dbReference type="InterPro" id="IPR000380">
    <property type="entry name" value="Topo_IA"/>
</dbReference>
<dbReference type="Proteomes" id="UP000706525">
    <property type="component" value="Unassembled WGS sequence"/>
</dbReference>
<dbReference type="EC" id="5.6.2.1" evidence="3"/>
<evidence type="ECO:0000259" key="2">
    <source>
        <dbReference type="PROSITE" id="PS50880"/>
    </source>
</evidence>
<dbReference type="InterPro" id="IPR023405">
    <property type="entry name" value="Topo_IA_core_domain"/>
</dbReference>
<dbReference type="Gene3D" id="2.60.510.20">
    <property type="match status" value="1"/>
</dbReference>
<dbReference type="EMBL" id="CAJZAG010000012">
    <property type="protein sequence ID" value="CAG9184144.1"/>
    <property type="molecule type" value="Genomic_DNA"/>
</dbReference>
<dbReference type="InterPro" id="IPR013824">
    <property type="entry name" value="Topo_IA_cen_sub1"/>
</dbReference>
<dbReference type="InterPro" id="IPR006171">
    <property type="entry name" value="TOPRIM_dom"/>
</dbReference>
<evidence type="ECO:0000313" key="3">
    <source>
        <dbReference type="EMBL" id="CAG9184144.1"/>
    </source>
</evidence>
<dbReference type="Pfam" id="PF01751">
    <property type="entry name" value="Toprim"/>
    <property type="match status" value="1"/>
</dbReference>